<dbReference type="InParanoid" id="D7U9J2"/>
<accession>D7U9J2</accession>
<organism evidence="1 2">
    <name type="scientific">Vitis vinifera</name>
    <name type="common">Grape</name>
    <dbReference type="NCBI Taxonomy" id="29760"/>
    <lineage>
        <taxon>Eukaryota</taxon>
        <taxon>Viridiplantae</taxon>
        <taxon>Streptophyta</taxon>
        <taxon>Embryophyta</taxon>
        <taxon>Tracheophyta</taxon>
        <taxon>Spermatophyta</taxon>
        <taxon>Magnoliopsida</taxon>
        <taxon>eudicotyledons</taxon>
        <taxon>Gunneridae</taxon>
        <taxon>Pentapetalae</taxon>
        <taxon>rosids</taxon>
        <taxon>Vitales</taxon>
        <taxon>Vitaceae</taxon>
        <taxon>Viteae</taxon>
        <taxon>Vitis</taxon>
    </lineage>
</organism>
<dbReference type="PROSITE" id="PS51257">
    <property type="entry name" value="PROKAR_LIPOPROTEIN"/>
    <property type="match status" value="1"/>
</dbReference>
<evidence type="ECO:0000313" key="1">
    <source>
        <dbReference type="EMBL" id="CBI39406.3"/>
    </source>
</evidence>
<dbReference type="AlphaFoldDB" id="D7U9J2"/>
<dbReference type="PaxDb" id="29760-VIT_05s0062g00650.t01"/>
<name>D7U9J2_VITVI</name>
<dbReference type="EMBL" id="FN596745">
    <property type="protein sequence ID" value="CBI39406.3"/>
    <property type="molecule type" value="Genomic_DNA"/>
</dbReference>
<dbReference type="HOGENOM" id="CLU_3411317_0_0_1"/>
<reference evidence="2" key="1">
    <citation type="journal article" date="2007" name="Nature">
        <title>The grapevine genome sequence suggests ancestral hexaploidization in major angiosperm phyla.</title>
        <authorList>
            <consortium name="The French-Italian Public Consortium for Grapevine Genome Characterization."/>
            <person name="Jaillon O."/>
            <person name="Aury J.-M."/>
            <person name="Noel B."/>
            <person name="Policriti A."/>
            <person name="Clepet C."/>
            <person name="Casagrande A."/>
            <person name="Choisne N."/>
            <person name="Aubourg S."/>
            <person name="Vitulo N."/>
            <person name="Jubin C."/>
            <person name="Vezzi A."/>
            <person name="Legeai F."/>
            <person name="Hugueney P."/>
            <person name="Dasilva C."/>
            <person name="Horner D."/>
            <person name="Mica E."/>
            <person name="Jublot D."/>
            <person name="Poulain J."/>
            <person name="Bruyere C."/>
            <person name="Billault A."/>
            <person name="Segurens B."/>
            <person name="Gouyvenoux M."/>
            <person name="Ugarte E."/>
            <person name="Cattonaro F."/>
            <person name="Anthouard V."/>
            <person name="Vico V."/>
            <person name="Del Fabbro C."/>
            <person name="Alaux M."/>
            <person name="Di Gaspero G."/>
            <person name="Dumas V."/>
            <person name="Felice N."/>
            <person name="Paillard S."/>
            <person name="Juman I."/>
            <person name="Moroldo M."/>
            <person name="Scalabrin S."/>
            <person name="Canaguier A."/>
            <person name="Le Clainche I."/>
            <person name="Malacrida G."/>
            <person name="Durand E."/>
            <person name="Pesole G."/>
            <person name="Laucou V."/>
            <person name="Chatelet P."/>
            <person name="Merdinoglu D."/>
            <person name="Delledonne M."/>
            <person name="Pezzotti M."/>
            <person name="Lecharny A."/>
            <person name="Scarpelli C."/>
            <person name="Artiguenave F."/>
            <person name="Pe M.E."/>
            <person name="Valle G."/>
            <person name="Morgante M."/>
            <person name="Caboche M."/>
            <person name="Adam-Blondon A.-F."/>
            <person name="Weissenbach J."/>
            <person name="Quetier F."/>
            <person name="Wincker P."/>
        </authorList>
    </citation>
    <scope>NUCLEOTIDE SEQUENCE [LARGE SCALE GENOMIC DNA]</scope>
    <source>
        <strain evidence="2">cv. Pinot noir / PN40024</strain>
    </source>
</reference>
<protein>
    <submittedName>
        <fullName evidence="1">Uncharacterized protein</fullName>
    </submittedName>
</protein>
<evidence type="ECO:0000313" key="2">
    <source>
        <dbReference type="Proteomes" id="UP000009183"/>
    </source>
</evidence>
<gene>
    <name evidence="1" type="ordered locus">VIT_05s0062g00650</name>
</gene>
<proteinExistence type="predicted"/>
<sequence>MIIAIRELMSQTPTHPGLGIWTYGCRQSC</sequence>
<keyword evidence="2" id="KW-1185">Reference proteome</keyword>
<dbReference type="Proteomes" id="UP000009183">
    <property type="component" value="Chromosome 5"/>
</dbReference>